<dbReference type="Gene3D" id="3.40.50.720">
    <property type="entry name" value="NAD(P)-binding Rossmann-like Domain"/>
    <property type="match status" value="1"/>
</dbReference>
<dbReference type="InterPro" id="IPR002347">
    <property type="entry name" value="SDR_fam"/>
</dbReference>
<dbReference type="EMBL" id="FNAJ01000005">
    <property type="protein sequence ID" value="SDE21433.1"/>
    <property type="molecule type" value="Genomic_DNA"/>
</dbReference>
<dbReference type="SUPFAM" id="SSF51735">
    <property type="entry name" value="NAD(P)-binding Rossmann-fold domains"/>
    <property type="match status" value="1"/>
</dbReference>
<proteinExistence type="inferred from homology"/>
<dbReference type="FunFam" id="3.40.50.720:FF:000084">
    <property type="entry name" value="Short-chain dehydrogenase reductase"/>
    <property type="match status" value="1"/>
</dbReference>
<dbReference type="PRINTS" id="PR00081">
    <property type="entry name" value="GDHRDH"/>
</dbReference>
<dbReference type="InterPro" id="IPR036291">
    <property type="entry name" value="NAD(P)-bd_dom_sf"/>
</dbReference>
<dbReference type="InterPro" id="IPR020904">
    <property type="entry name" value="Sc_DH/Rdtase_CS"/>
</dbReference>
<evidence type="ECO:0000256" key="2">
    <source>
        <dbReference type="ARBA" id="ARBA00023002"/>
    </source>
</evidence>
<keyword evidence="5" id="KW-1185">Reference proteome</keyword>
<sequence>MLVTGGTAGIGLACAEVFARGGAQVVVVGRDAEKGERVRENFAARSWACDFISADVSKREGIQALFARVTERYRRLTVAVNNAGTDGASFTPLLQYPDDIWDEVINLNLTSVYLCMKAELALMMGHPNCAIINVASLAGLKASYSGGGAYTASKHGLIGLTKSAAIEYAPHRIRINAVCPGLVRTQMAIDVLGDEKLAAVGEKNPLGRLCEPREVADTVAWLSTPESSFVTGVALPVDGGLIAS</sequence>
<gene>
    <name evidence="3" type="ORF">MVI01_26660</name>
    <name evidence="4" type="ORF">SAMN04488504_10559</name>
</gene>
<evidence type="ECO:0000256" key="1">
    <source>
        <dbReference type="ARBA" id="ARBA00006484"/>
    </source>
</evidence>
<dbReference type="PROSITE" id="PS00061">
    <property type="entry name" value="ADH_SHORT"/>
    <property type="match status" value="1"/>
</dbReference>
<dbReference type="AlphaFoldDB" id="A0A511HBH4"/>
<dbReference type="CDD" id="cd05233">
    <property type="entry name" value="SDR_c"/>
    <property type="match status" value="1"/>
</dbReference>
<reference evidence="3 6" key="2">
    <citation type="submission" date="2019-07" db="EMBL/GenBank/DDBJ databases">
        <title>Whole genome shotgun sequence of Myxococcus virescens NBRC 100334.</title>
        <authorList>
            <person name="Hosoyama A."/>
            <person name="Uohara A."/>
            <person name="Ohji S."/>
            <person name="Ichikawa N."/>
        </authorList>
    </citation>
    <scope>NUCLEOTIDE SEQUENCE [LARGE SCALE GENOMIC DNA]</scope>
    <source>
        <strain evidence="3 6">NBRC 100334</strain>
    </source>
</reference>
<protein>
    <submittedName>
        <fullName evidence="4">NAD(P)-dependent dehydrogenase, short-chain alcohol dehydrogenase family</fullName>
    </submittedName>
    <submittedName>
        <fullName evidence="3">Short chain dehydrogenase</fullName>
    </submittedName>
</protein>
<accession>A0A511HBH4</accession>
<dbReference type="PANTHER" id="PTHR24321:SF8">
    <property type="entry name" value="ESTRADIOL 17-BETA-DEHYDROGENASE 8-RELATED"/>
    <property type="match status" value="1"/>
</dbReference>
<evidence type="ECO:0000313" key="6">
    <source>
        <dbReference type="Proteomes" id="UP000321224"/>
    </source>
</evidence>
<evidence type="ECO:0000313" key="5">
    <source>
        <dbReference type="Proteomes" id="UP000198717"/>
    </source>
</evidence>
<dbReference type="Proteomes" id="UP000198717">
    <property type="component" value="Unassembled WGS sequence"/>
</dbReference>
<keyword evidence="2" id="KW-0560">Oxidoreductase</keyword>
<dbReference type="Pfam" id="PF13561">
    <property type="entry name" value="adh_short_C2"/>
    <property type="match status" value="1"/>
</dbReference>
<dbReference type="Proteomes" id="UP000321224">
    <property type="component" value="Unassembled WGS sequence"/>
</dbReference>
<comment type="caution">
    <text evidence="3">The sequence shown here is derived from an EMBL/GenBank/DDBJ whole genome shotgun (WGS) entry which is preliminary data.</text>
</comment>
<reference evidence="4 5" key="1">
    <citation type="submission" date="2016-10" db="EMBL/GenBank/DDBJ databases">
        <authorList>
            <person name="Varghese N."/>
            <person name="Submissions S."/>
        </authorList>
    </citation>
    <scope>NUCLEOTIDE SEQUENCE [LARGE SCALE GENOMIC DNA]</scope>
    <source>
        <strain evidence="4 5">DSM 2260</strain>
    </source>
</reference>
<dbReference type="EMBL" id="BJVY01000012">
    <property type="protein sequence ID" value="GEL70882.1"/>
    <property type="molecule type" value="Genomic_DNA"/>
</dbReference>
<name>A0A511HBH4_9BACT</name>
<evidence type="ECO:0000313" key="3">
    <source>
        <dbReference type="EMBL" id="GEL70882.1"/>
    </source>
</evidence>
<comment type="similarity">
    <text evidence="1">Belongs to the short-chain dehydrogenases/reductases (SDR) family.</text>
</comment>
<organism evidence="3 6">
    <name type="scientific">Myxococcus virescens</name>
    <dbReference type="NCBI Taxonomy" id="83456"/>
    <lineage>
        <taxon>Bacteria</taxon>
        <taxon>Pseudomonadati</taxon>
        <taxon>Myxococcota</taxon>
        <taxon>Myxococcia</taxon>
        <taxon>Myxococcales</taxon>
        <taxon>Cystobacterineae</taxon>
        <taxon>Myxococcaceae</taxon>
        <taxon>Myxococcus</taxon>
    </lineage>
</organism>
<dbReference type="PANTHER" id="PTHR24321">
    <property type="entry name" value="DEHYDROGENASES, SHORT CHAIN"/>
    <property type="match status" value="1"/>
</dbReference>
<evidence type="ECO:0000313" key="4">
    <source>
        <dbReference type="EMBL" id="SDE21433.1"/>
    </source>
</evidence>
<dbReference type="GO" id="GO:0016491">
    <property type="term" value="F:oxidoreductase activity"/>
    <property type="evidence" value="ECO:0007669"/>
    <property type="project" value="UniProtKB-KW"/>
</dbReference>
<dbReference type="PRINTS" id="PR00080">
    <property type="entry name" value="SDRFAMILY"/>
</dbReference>